<dbReference type="FunFam" id="1.10.287.210:FF:000001">
    <property type="entry name" value="Envelope glycoprotein gp160"/>
    <property type="match status" value="1"/>
</dbReference>
<feature type="disulfide bond" evidence="32">
    <location>
        <begin position="230"/>
        <end position="241"/>
    </location>
</feature>
<comment type="PTM">
    <text evidence="32">Highly glycosylated by host. The high number of glycan on the protein is reffered to as 'glycan shield' because it contributes to hide protein sequence from adaptive immune system.</text>
</comment>
<comment type="domain">
    <text evidence="32">Some of the most genetically diverse regions of the viral genome are present in Env. They are called variable regions 1 through 5 (V1 through V5). Coreceptor usage of gp120 is determined mainly by the primary structure of the third variable region (V3) in the outer domain of gp120. The sequence of V3 determines which coreceptor, CCR5 and/or CXCR4 (corresponding to R5/macrophage, X4/T cell and R5X4/T cell and macrophage tropism), is used to trigger the fusion potential of the Env complex, and hence which cells the virus can infect. Binding to CCR5 involves a region adjacent in addition to V3.</text>
</comment>
<feature type="topological domain" description="Cytoplasmic" evidence="32">
    <location>
        <begin position="701"/>
        <end position="851"/>
    </location>
</feature>
<dbReference type="GO" id="GO:0019064">
    <property type="term" value="P:fusion of virus membrane with host plasma membrane"/>
    <property type="evidence" value="ECO:0007669"/>
    <property type="project" value="UniProtKB-UniRule"/>
</dbReference>
<dbReference type="InterPro" id="IPR000328">
    <property type="entry name" value="GP41-like"/>
</dbReference>
<evidence type="ECO:0000256" key="15">
    <source>
        <dbReference type="ARBA" id="ARBA00022703"/>
    </source>
</evidence>
<comment type="miscellaneous">
    <text evidence="32">HIV-1 lineages are divided in three main groups, M (for Major), O (for Outlier), and N (for New, or Non-M, Non-O). The vast majority of strains found worldwide belong to the group M. Group O seems to be endemic to and largely confined to Cameroon and neighboring countries in West Central Africa, where these viruses represent a small minority of HIV-1 strains. The group N is represented by a limited number of isolates from Cameroonian persons. The group M is further subdivided in 9 clades or subtypes (A to D, F to H, J and K).</text>
</comment>
<evidence type="ECO:0000256" key="29">
    <source>
        <dbReference type="ARBA" id="ARBA00023280"/>
    </source>
</evidence>
<comment type="PTM">
    <text evidence="32">Specific enzymatic cleavages in vivo yield mature proteins. Envelope glycoproteins are synthesized as a inactive precursor that is heavily N-glycosylated and processed likely by host cell furin in the Golgi to yield the mature SU and TM proteins. The cleavage site between SU and TM requires the minimal sequence [KR]-X-[KR]-R. About 2 of the 9 disulfide bonds of gp41 are reduced by P4HB/PDI, following binding to CD4 receptor.</text>
</comment>
<keyword evidence="30 32" id="KW-0449">Lipoprotein</keyword>
<keyword evidence="9 32" id="KW-1032">Host cell membrane</keyword>
<evidence type="ECO:0000256" key="8">
    <source>
        <dbReference type="ARBA" id="ARBA00022510"/>
    </source>
</evidence>
<dbReference type="Pfam" id="PF00517">
    <property type="entry name" value="GP41"/>
    <property type="match status" value="1"/>
</dbReference>
<comment type="function">
    <text evidence="32">Transmembrane protein gp41: Acts as a class I viral fusion protein. Under the current model, the protein has at least 3 conformational states: pre-fusion native state, pre-hairpin intermediate state, and post-fusion hairpin state. During fusion of viral and target intracellular membranes, the coiled coil regions (heptad repeats) assume a trimer-of-hairpins structure, positioning the fusion peptide in close proximity to the C-terminal region of the ectodomain. The formation of this structure appears to drive apposition and subsequent fusion of viral and target cell membranes. Complete fusion occurs in host cell endosomes and is dynamin-dependent, however some lipid transfer might occur at the plasma membrane. The virus undergoes clathrin-dependent internalization long before endosomal fusion, thus minimizing the surface exposure of conserved viral epitopes during fusion and reducing the efficacy of inhibitors targeting these epitopes. Membranes fusion leads to delivery of the nucleocapsid into the cytoplasm.</text>
</comment>
<evidence type="ECO:0000256" key="13">
    <source>
        <dbReference type="ARBA" id="ARBA00022685"/>
    </source>
</evidence>
<dbReference type="SUPFAM" id="SSF58069">
    <property type="entry name" value="Virus ectodomain"/>
    <property type="match status" value="1"/>
</dbReference>
<feature type="chain" id="PRO_5023535995" description="Transmembrane protein gp41" evidence="32">
    <location>
        <begin position="507"/>
        <end position="851"/>
    </location>
</feature>
<evidence type="ECO:0000256" key="26">
    <source>
        <dbReference type="ARBA" id="ARBA00023139"/>
    </source>
</evidence>
<comment type="domain">
    <text evidence="32 33">The 17 amino acids long immunosuppressive region is present in many retroviral envelope proteins. Synthetic peptides derived from this relatively conserved sequence inhibit immune function in vitro and in vivo.</text>
</comment>
<feature type="region of interest" description="Immunosuppression" evidence="32">
    <location>
        <begin position="569"/>
        <end position="587"/>
    </location>
</feature>
<evidence type="ECO:0000256" key="22">
    <source>
        <dbReference type="ARBA" id="ARBA00022989"/>
    </source>
</evidence>
<dbReference type="GO" id="GO:0039654">
    <property type="term" value="P:fusion of virus membrane with host endosome membrane"/>
    <property type="evidence" value="ECO:0007669"/>
    <property type="project" value="UniProtKB-UniRule"/>
</dbReference>
<keyword evidence="13 32" id="KW-0165">Cleavage on pair of basic residues</keyword>
<keyword evidence="10 32" id="KW-1165">Clathrin-mediated endocytosis of virus by host</keyword>
<evidence type="ECO:0000256" key="24">
    <source>
        <dbReference type="ARBA" id="ARBA00023054"/>
    </source>
</evidence>
<dbReference type="InterPro" id="IPR000777">
    <property type="entry name" value="HIV1_Gp120"/>
</dbReference>
<keyword evidence="29 32" id="KW-0899">Viral immunoevasion</keyword>
<comment type="function">
    <text evidence="32">Surface protein gp120: Attaches the virus to the host lymphoid cell by binding to the primary receptor CD4. This interaction induces a structural rearrangement creating a high affinity binding site for a chemokine coreceptor like CXCR4 and/or CCR5. Acts as a ligand for CD209/DC-SIGN and CLEC4M/DC-SIGNR, which are respectively found on dendritic cells (DCs), and on endothelial cells of liver sinusoids and lymph node sinuses. These interactions allow capture of viral particles at mucosal surfaces by these cells and subsequent transmission to permissive cells. HIV subverts the migration properties of dendritic cells to gain access to CD4+ T-cells in lymph nodes. Virus transmission to permissive T-cells occurs either in trans (without DCs infection, through viral capture and transmission), or in cis (following DCs productive infection, through the usual CD4-gp120 interaction), thereby inducing a robust infection. In trans infection, bound virions remain infectious over days and it is proposed that they are not degraded, but protected in non-lysosomal acidic organelles within the DCs close to the cell membrane thus contributing to the viral infectious potential during DCs' migration from the periphery to the lymphoid tissues. On arrival at lymphoid tissues, intact virions recycle back to DCs' cell surface allowing virus transmission to CD4+ T-cells.</text>
</comment>
<dbReference type="Gene3D" id="2.170.40.20">
    <property type="entry name" value="Human immunodeficiency virus 1, Gp160, envelope glycoprotein"/>
    <property type="match status" value="2"/>
</dbReference>
<evidence type="ECO:0000256" key="28">
    <source>
        <dbReference type="ARBA" id="ARBA00023180"/>
    </source>
</evidence>
<keyword evidence="20 32" id="KW-0261">Viral envelope protein</keyword>
<dbReference type="FunFam" id="2.170.40.20:FF:000003">
    <property type="entry name" value="Envelope glycoprotein gp160"/>
    <property type="match status" value="1"/>
</dbReference>
<comment type="miscellaneous">
    <text evidence="32">Inhibitors targeting HIV-1 viral envelope proteins are used as antiretroviral drugs. Attachment of virions to the cell surface via non-specific interactions and CD4 binding can be blocked by inhibitors that include cyanovirin-N, cyclotriazadisulfonamide analogs, PRO 2000, TNX 355 and PRO 542. In addition, BMS 806 can block CD4-induced conformational changes. Env interactions with the coreceptor molecules can be targeted by CCR5 antagonists including SCH-D, maraviroc (UK 427857) and aplaviroc (GW 873140), and the CXCR4 antagonist AMD 070. Fusion of viral and cellular membranes can be inhibited by peptides such as enfuvirtide and tifuvirtide (T 1249). Resistance to inhibitors associated with mutations in Env are observed. Most of the time, single mutations confer only a modest reduction in drug susceptibility. Combination of several mutations is usually required to develop a high-level drug resistance.</text>
</comment>
<dbReference type="GO" id="GO:0019031">
    <property type="term" value="C:viral envelope"/>
    <property type="evidence" value="ECO:0007669"/>
    <property type="project" value="UniProtKB-KW"/>
</dbReference>
<comment type="subcellular location">
    <molecule>Transmembrane protein gp41</molecule>
    <subcellularLocation>
        <location evidence="32">Virion membrane</location>
        <topology evidence="32">Single-pass type I membrane protein</topology>
    </subcellularLocation>
    <subcellularLocation>
        <location evidence="32">Host cell membrane</location>
        <topology evidence="32">Single-pass type I membrane protein</topology>
    </subcellularLocation>
    <subcellularLocation>
        <location evidence="32">Host endosome membrane</location>
        <topology evidence="32">Single-pass type I membrane protein</topology>
    </subcellularLocation>
    <text evidence="32">It is probably concentrated at the site of budding and incorporated into the virions possibly by contacts between the cytoplasmic tail of Env and the N-terminus of Gag.</text>
</comment>
<evidence type="ECO:0000256" key="21">
    <source>
        <dbReference type="ARBA" id="ARBA00022890"/>
    </source>
</evidence>
<keyword evidence="27 32" id="KW-1015">Disulfide bond</keyword>
<evidence type="ECO:0000256" key="31">
    <source>
        <dbReference type="ARBA" id="ARBA00023296"/>
    </source>
</evidence>
<dbReference type="SUPFAM" id="SSF56502">
    <property type="entry name" value="gp120 core"/>
    <property type="match status" value="2"/>
</dbReference>
<keyword evidence="11 32" id="KW-0945">Host-virus interaction</keyword>
<dbReference type="Gene3D" id="1.10.287.210">
    <property type="match status" value="1"/>
</dbReference>
<dbReference type="GO" id="GO:0052031">
    <property type="term" value="P:symbiont-mediated perturbation of host defense response"/>
    <property type="evidence" value="ECO:0007669"/>
    <property type="project" value="UniProtKB-UniRule"/>
</dbReference>
<keyword evidence="8 32" id="KW-1170">Fusion of virus membrane with host endosomal membrane</keyword>
<keyword evidence="19 32" id="KW-1043">Host membrane</keyword>
<evidence type="ECO:0000256" key="34">
    <source>
        <dbReference type="SAM" id="MobiDB-lite"/>
    </source>
</evidence>
<comment type="domain">
    <text evidence="32">The membrane proximal external region (MPER) present in gp41 is a tryptophan-rich region recognized by the antibodies 2F5, Z13, and 4E10. MPER seems to play a role in fusion.</text>
</comment>
<evidence type="ECO:0000259" key="35">
    <source>
        <dbReference type="Pfam" id="PF00516"/>
    </source>
</evidence>
<dbReference type="Pfam" id="PF00516">
    <property type="entry name" value="GP120"/>
    <property type="match status" value="2"/>
</dbReference>
<evidence type="ECO:0000256" key="3">
    <source>
        <dbReference type="ARBA" id="ARBA00004505"/>
    </source>
</evidence>
<dbReference type="InterPro" id="IPR036377">
    <property type="entry name" value="Gp120_core_sf"/>
</dbReference>
<comment type="caution">
    <text evidence="32 33">Lacks conserved residue(s) required for the propagation of feature annotation.</text>
</comment>
<accession>A0A3G1DXL2</accession>
<proteinExistence type="inferred from homology"/>
<feature type="site" description="Cleavage; by host furin" evidence="32">
    <location>
        <begin position="506"/>
        <end position="507"/>
    </location>
</feature>
<feature type="lipid moiety-binding region" description="S-palmitoyl cysteine; by host" evidence="32">
    <location>
        <position position="759"/>
    </location>
</feature>
<dbReference type="GO" id="GO:0005198">
    <property type="term" value="F:structural molecule activity"/>
    <property type="evidence" value="ECO:0007669"/>
    <property type="project" value="UniProtKB-UniRule"/>
</dbReference>
<feature type="chain" id="PRO_5023535994" description="Envelope glycoprotein gp160" evidence="32">
    <location>
        <begin position="36"/>
        <end position="851"/>
    </location>
</feature>
<evidence type="ECO:0000256" key="11">
    <source>
        <dbReference type="ARBA" id="ARBA00022581"/>
    </source>
</evidence>
<comment type="function">
    <text evidence="32">Envelope glycoprotein gp160: Oligomerizes in the host endoplasmic reticulum into predominantly trimers. In a second time, gp160 transits in the host Golgi, where glycosylation is completed. The precursor is then proteolytically cleaved in the trans-Golgi and thereby activated by cellular furin or furin-like proteases to produce gp120 and gp41.</text>
</comment>
<dbReference type="HAMAP" id="MF_04083">
    <property type="entry name" value="HIV_ENV"/>
    <property type="match status" value="1"/>
</dbReference>
<evidence type="ECO:0000256" key="16">
    <source>
        <dbReference type="ARBA" id="ARBA00022729"/>
    </source>
</evidence>
<dbReference type="CDD" id="cd09909">
    <property type="entry name" value="HIV-1-like_HR1-HR2"/>
    <property type="match status" value="1"/>
</dbReference>
<keyword evidence="14 32" id="KW-0812">Transmembrane</keyword>
<dbReference type="GO" id="GO:0044175">
    <property type="term" value="C:host cell endosome membrane"/>
    <property type="evidence" value="ECO:0007669"/>
    <property type="project" value="UniProtKB-SubCell"/>
</dbReference>
<feature type="domain" description="Retroviral envelope protein GP41-like" evidence="36">
    <location>
        <begin position="525"/>
        <end position="713"/>
    </location>
</feature>
<evidence type="ECO:0000256" key="4">
    <source>
        <dbReference type="ARBA" id="ARBA00004563"/>
    </source>
</evidence>
<gene>
    <name evidence="32 37" type="primary">env</name>
</gene>
<keyword evidence="18 32" id="KW-0946">Virion</keyword>
<reference evidence="37" key="2">
    <citation type="submission" date="2016-03" db="EMBL/GenBank/DDBJ databases">
        <authorList>
            <person name="Salazar-Gonzalez J."/>
            <person name="Salazar M."/>
            <person name="Tully D."/>
            <person name="Ogilvie C."/>
            <person name="Learn G."/>
            <person name="Allen T."/>
            <person name="Heath S."/>
            <person name="Goepfert P."/>
            <person name="Bar K."/>
        </authorList>
    </citation>
    <scope>NUCLEOTIDE SEQUENCE</scope>
    <source>
        <strain evidence="37">A8110_3C5</strain>
    </source>
</reference>
<keyword evidence="21 32" id="KW-1164">Virus endocytosis by host</keyword>
<evidence type="ECO:0000256" key="1">
    <source>
        <dbReference type="ARBA" id="ARBA00004402"/>
    </source>
</evidence>
<keyword evidence="23 32" id="KW-1039">Host endosome</keyword>
<comment type="domain">
    <text evidence="32">The YXXL motif is involved in determining the exact site of viral release at the surface of infected mononuclear cells and promotes endocytosis. YXXL and di-leucine endocytosis motifs interact directly or indirectly with the clathrin adapter complexes, opperate independently, and their activities are not additive.</text>
</comment>
<dbReference type="GO" id="GO:0019062">
    <property type="term" value="P:virion attachment to host cell"/>
    <property type="evidence" value="ECO:0007669"/>
    <property type="project" value="UniProtKB-UniRule"/>
</dbReference>
<keyword evidence="25 32" id="KW-0472">Membrane</keyword>
<keyword evidence="22 32" id="KW-1133">Transmembrane helix</keyword>
<evidence type="ECO:0000256" key="5">
    <source>
        <dbReference type="ARBA" id="ARBA00004578"/>
    </source>
</evidence>
<comment type="subcellular location">
    <molecule>Surface protein gp120</molecule>
    <subcellularLocation>
        <location evidence="32">Virion membrane</location>
        <topology evidence="32">Peripheral membrane protein</topology>
    </subcellularLocation>
    <subcellularLocation>
        <location evidence="32">Host cell membrane</location>
        <topology evidence="32">Peripheral membrane protein</topology>
    </subcellularLocation>
    <subcellularLocation>
        <location evidence="32">Host endosome membrane</location>
        <topology evidence="32">Single-pass type I membrane protein</topology>
    </subcellularLocation>
    <text evidence="32">The surface protein is not anchored to the viral envelope, but associates with the extravirion surface through its binding to TM. It is probably concentrated at the site of budding and incorporated into the virions possibly by contacts between the cytoplasmic tail of Env and the N-terminus of Gag.</text>
</comment>
<protein>
    <recommendedName>
        <fullName evidence="32">Envelope glycoprotein gp160</fullName>
    </recommendedName>
    <alternativeName>
        <fullName evidence="32">Env polyprotein</fullName>
    </alternativeName>
    <component>
        <recommendedName>
            <fullName evidence="32">Surface protein gp120</fullName>
            <shortName evidence="32">SU</shortName>
        </recommendedName>
        <alternativeName>
            <fullName evidence="32">Glycoprotein 120</fullName>
            <shortName evidence="32">gp120</shortName>
        </alternativeName>
    </component>
    <component>
        <recommendedName>
            <fullName evidence="32">Transmembrane protein gp41</fullName>
            <shortName evidence="32">TM</shortName>
        </recommendedName>
        <alternativeName>
            <fullName evidence="32">Glycoprotein 41</fullName>
            <shortName evidence="32">gp41</shortName>
        </alternativeName>
    </component>
</protein>
<feature type="short sequence motif" description="Di-leucine internalization motif" evidence="32">
    <location>
        <begin position="850"/>
        <end position="851"/>
    </location>
</feature>
<dbReference type="GO" id="GO:1903911">
    <property type="term" value="P:positive regulation of receptor clustering"/>
    <property type="evidence" value="ECO:0007669"/>
    <property type="project" value="UniProtKB-UniRule"/>
</dbReference>
<feature type="region of interest" description="CD4-binding loop" evidence="32">
    <location>
        <begin position="364"/>
        <end position="374"/>
    </location>
</feature>
<feature type="transmembrane region" description="Helical" evidence="33">
    <location>
        <begin position="673"/>
        <end position="700"/>
    </location>
</feature>
<dbReference type="GO" id="GO:1903908">
    <property type="term" value="P:positive regulation of plasma membrane raft polarization"/>
    <property type="evidence" value="ECO:0007669"/>
    <property type="project" value="UniProtKB-UniRule"/>
</dbReference>
<organism evidence="37">
    <name type="scientific">Human immunodeficiency virus type 1</name>
    <name type="common">HIV-1</name>
    <dbReference type="NCBI Taxonomy" id="11676"/>
    <lineage>
        <taxon>Viruses</taxon>
        <taxon>Riboviria</taxon>
        <taxon>Pararnavirae</taxon>
        <taxon>Artverviricota</taxon>
        <taxon>Revtraviricetes</taxon>
        <taxon>Ortervirales</taxon>
        <taxon>Retroviridae</taxon>
        <taxon>Orthoretrovirinae</taxon>
        <taxon>Lentivirus</taxon>
        <taxon>Lentivirus humimdef1</taxon>
    </lineage>
</organism>
<keyword evidence="26 32" id="KW-0564">Palmitate</keyword>
<organismHost>
    <name type="scientific">Homo sapiens</name>
    <name type="common">Human</name>
    <dbReference type="NCBI Taxonomy" id="9606"/>
</organismHost>
<keyword evidence="31 32" id="KW-1160">Virus entry into host cell</keyword>
<evidence type="ECO:0000256" key="19">
    <source>
        <dbReference type="ARBA" id="ARBA00022870"/>
    </source>
</evidence>
<feature type="disulfide bond" evidence="32">
    <location>
        <begin position="220"/>
        <end position="249"/>
    </location>
</feature>
<keyword evidence="28 32" id="KW-0325">Glycoprotein</keyword>
<feature type="transmembrane region" description="Helical" evidence="33">
    <location>
        <begin position="20"/>
        <end position="39"/>
    </location>
</feature>
<evidence type="ECO:0000256" key="9">
    <source>
        <dbReference type="ARBA" id="ARBA00022511"/>
    </source>
</evidence>
<keyword evidence="7 32" id="KW-1168">Fusion of virus membrane with host membrane</keyword>
<evidence type="ECO:0000256" key="10">
    <source>
        <dbReference type="ARBA" id="ARBA00022570"/>
    </source>
</evidence>
<comment type="similarity">
    <text evidence="32">Belongs to the HIV-1 env protein family.</text>
</comment>
<dbReference type="FunFam" id="1.20.5.490:FF:000001">
    <property type="entry name" value="Envelope glycoprotein gp160"/>
    <property type="match status" value="1"/>
</dbReference>
<feature type="region of interest" description="Fusion peptide" evidence="32">
    <location>
        <begin position="507"/>
        <end position="527"/>
    </location>
</feature>
<reference evidence="37" key="1">
    <citation type="journal article" date="2016" name="Pathog Immun">
        <title>Use of Dried Blood Spots to Elucidate Full-Length Transmitted/Founder HIV-1 Genomes.</title>
        <authorList>
            <person name="Salazar-Gonzalez J.F."/>
            <person name="Salazar M.G."/>
            <person name="Tully D.C."/>
            <person name="Ogilvie C.B."/>
            <person name="Learn G.H."/>
            <person name="Allen T.M."/>
            <person name="Heath S.L."/>
            <person name="Goepfert P."/>
            <person name="Bar K.J."/>
        </authorList>
    </citation>
    <scope>NUCLEOTIDE SEQUENCE</scope>
    <source>
        <strain evidence="37">A8110_3C5</strain>
    </source>
</reference>
<evidence type="ECO:0000256" key="2">
    <source>
        <dbReference type="ARBA" id="ARBA00004433"/>
    </source>
</evidence>
<feature type="region of interest" description="MPER; binding to GalCer" evidence="32">
    <location>
        <begin position="657"/>
        <end position="678"/>
    </location>
</feature>
<keyword evidence="24 32" id="KW-0175">Coiled coil</keyword>
<comment type="PTM">
    <text evidence="32">Palmitoylation of the transmembrane protein and of Env polyprotein (prior to its proteolytic cleavage) is essential for their association with host cell membrane lipid rafts. Palmitoylation is therefore required for envelope trafficking to classical lipid rafts, but not for viral replication.</text>
</comment>
<evidence type="ECO:0000313" key="37">
    <source>
        <dbReference type="EMBL" id="ANQ90863.1"/>
    </source>
</evidence>
<evidence type="ECO:0000256" key="25">
    <source>
        <dbReference type="ARBA" id="ARBA00023136"/>
    </source>
</evidence>
<comment type="subunit">
    <text evidence="32">The mature envelope protein (Env) consists of a homotrimer of non-covalently associated gp120-gp41 heterodimers. The resulting complex protrudes from the virus surface as a spike. There seems to be as few as 10 spikes on the average virion. Surface protein gp120 interacts with host CD4, CCR5 and CXCR4. Gp120 also interacts with the C-type lectins CD209/DC-SIGN and CLEC4M/DC-SIGNR (collectively referred to as DC-SIGN(R)). Gp120 and gp41 interact with GalCer. Gp120 interacts with host ITGA4/ITGB7 complex; on CD4+ T-cells, this interaction results in rapid activation of integrin ITGAL/LFA-1, which facilitates efficient cell-to-cell spreading of HIV-1. Gp120 interacts with cell-associated heparan sulfate; this interaction increases virus infectivity on permissive cells and may be involved in infection of CD4- cells.</text>
</comment>
<dbReference type="GO" id="GO:0075512">
    <property type="term" value="P:clathrin-dependent endocytosis of virus by host cell"/>
    <property type="evidence" value="ECO:0007669"/>
    <property type="project" value="UniProtKB-UniRule"/>
</dbReference>
<evidence type="ECO:0000256" key="18">
    <source>
        <dbReference type="ARBA" id="ARBA00022844"/>
    </source>
</evidence>
<feature type="region of interest" description="Disordered" evidence="34">
    <location>
        <begin position="718"/>
        <end position="738"/>
    </location>
</feature>
<keyword evidence="17 32" id="KW-1161">Viral attachment to host cell</keyword>
<evidence type="ECO:0000256" key="6">
    <source>
        <dbReference type="ARBA" id="ARBA00004650"/>
    </source>
</evidence>
<keyword evidence="16 32" id="KW-0732">Signal</keyword>
<keyword evidence="12 32" id="KW-1162">Viral penetration into host cytoplasm</keyword>
<dbReference type="Gene3D" id="1.20.5.490">
    <property type="entry name" value="Single helix bin"/>
    <property type="match status" value="1"/>
</dbReference>
<evidence type="ECO:0000256" key="27">
    <source>
        <dbReference type="ARBA" id="ARBA00023157"/>
    </source>
</evidence>
<dbReference type="EMBL" id="KU901747">
    <property type="protein sequence ID" value="ANQ90863.1"/>
    <property type="molecule type" value="Genomic_RNA"/>
</dbReference>
<comment type="subcellular location">
    <subcellularLocation>
        <location evidence="3">Host cell membrane</location>
        <topology evidence="3">Peripheral membrane protein</topology>
    </subcellularLocation>
    <subcellularLocation>
        <location evidence="1">Host cell membrane</location>
        <topology evidence="1">Single-pass type I membrane protein</topology>
    </subcellularLocation>
    <subcellularLocation>
        <location evidence="2">Host endosome membrane</location>
        <topology evidence="2">Peripheral membrane protein</topology>
    </subcellularLocation>
    <subcellularLocation>
        <location evidence="5">Host endosome membrane</location>
        <topology evidence="5">Single-pass type I membrane protein</topology>
    </subcellularLocation>
    <subcellularLocation>
        <location evidence="6">Virion membrane</location>
        <topology evidence="6">Peripheral membrane protein</topology>
    </subcellularLocation>
    <subcellularLocation>
        <location evidence="4">Virion membrane</location>
        <topology evidence="4">Single-pass type I membrane protein</topology>
    </subcellularLocation>
</comment>
<evidence type="ECO:0000256" key="33">
    <source>
        <dbReference type="RuleBase" id="RU363095"/>
    </source>
</evidence>
<evidence type="ECO:0000256" key="14">
    <source>
        <dbReference type="ARBA" id="ARBA00022692"/>
    </source>
</evidence>
<feature type="compositionally biased region" description="Basic and acidic residues" evidence="34">
    <location>
        <begin position="721"/>
        <end position="738"/>
    </location>
</feature>
<dbReference type="FunFam" id="2.170.40.20:FF:000002">
    <property type="entry name" value="Envelope glycoprotein gp160"/>
    <property type="match status" value="1"/>
</dbReference>
<feature type="lipid moiety-binding region" description="S-palmitoyl cysteine; by host" evidence="32">
    <location>
        <position position="832"/>
    </location>
</feature>
<evidence type="ECO:0000256" key="30">
    <source>
        <dbReference type="ARBA" id="ARBA00023288"/>
    </source>
</evidence>
<feature type="coiled-coil region" evidence="32">
    <location>
        <begin position="628"/>
        <end position="662"/>
    </location>
</feature>
<feature type="disulfide bond" evidence="32">
    <location>
        <begin position="57"/>
        <end position="77"/>
    </location>
</feature>
<dbReference type="GO" id="GO:0016020">
    <property type="term" value="C:membrane"/>
    <property type="evidence" value="ECO:0007669"/>
    <property type="project" value="UniProtKB-UniRule"/>
</dbReference>
<evidence type="ECO:0000256" key="12">
    <source>
        <dbReference type="ARBA" id="ARBA00022595"/>
    </source>
</evidence>
<feature type="domain" description="Human immunodeficiency virus 1 envelope glycoprotein Gp120" evidence="35">
    <location>
        <begin position="148"/>
        <end position="506"/>
    </location>
</feature>
<keyword evidence="15 32" id="KW-0053">Apoptosis</keyword>
<dbReference type="GO" id="GO:0019082">
    <property type="term" value="P:viral protein processing"/>
    <property type="evidence" value="ECO:0007669"/>
    <property type="project" value="UniProtKB-UniRule"/>
</dbReference>
<sequence length="851" mass="97078">MRVKETKKNYQHLRGWGMMWGMTLLGMLMICSATEKLWVTVYYGVPVWKEATTTLFCASDAKAYDTEAHNVWATHACVPTDPNPQEIVLPNVTENFNMWKNNMVEQMQEDIISLWDESLKPCVKLTPLCVTLNCTDAKVNHTYKSTIGEIKNCSFKITTTMRDKMRKEYALFYKVDIVPIDEGNKSNVNYSDYRLISCNTSVITQACPKISFEPIPIHYCTPAGFALLKCNDKRFNGTGPCRNVSTVQCTHGIRPVVSTQLLLNGSLAEEEIVIRSQNITDNTKTIIVQLNKSVKINCTRPNNNTRKSIPMGPGKAIYATEQIIGDIRQAHCNLSRAEWNDTLQQVVNKLREQFGNKTIVFNKHAGGDPEIVTHSFNCGGEFFYCDTTQLFNSTWNWNDTGTGSNGTKDITLPCRIRQIVNRWQEVGKAMYAPPIRGQIKCSSNITGLLLTRDGGNNNTNETFRPGGGDMRDNWRSELYKYKVVQVEPIGIAPTTARRRVVQREKRAVTMGAMFLGFLGTAGSTMGAASLTLTVQVRQLLSGIVQQQSNLLRAIEAQQHLLQLTVWGIKQLQARVLAVERYLRDQQLLGIWGCSGRLICTTAVPWNSSWSNKSRKAIWDNMTWMQWEKEIENYTGLIYTLIEESQNQQEKNEQELLALDKWDSLWNWLDITNWLWYIKIFIMIVGGLIGLRIVFAVFSIINRVRQGYSPLSFQIHPPAARGPDRPEGIGEEGGERDRDRSGQFVNGFLELIWIDLRSLCIFSYHRLRDLLLIVVRTVELLGRRGWEILKYWWSLLQYWSQEIKNSAVSLFNTIAIAVAEGTDRVIEVIQRFCRAVRHIPVRIRQGLERALL</sequence>
<dbReference type="InterPro" id="IPR037527">
    <property type="entry name" value="Gp160"/>
</dbReference>
<evidence type="ECO:0000256" key="17">
    <source>
        <dbReference type="ARBA" id="ARBA00022804"/>
    </source>
</evidence>
<name>A0A3G1DXL2_HV1</name>
<comment type="domain">
    <text evidence="32">The CD4-binding region is targeted by the antibody b12.</text>
</comment>
<evidence type="ECO:0000256" key="23">
    <source>
        <dbReference type="ARBA" id="ARBA00023046"/>
    </source>
</evidence>
<evidence type="ECO:0000256" key="7">
    <source>
        <dbReference type="ARBA" id="ARBA00022506"/>
    </source>
</evidence>
<evidence type="ECO:0000256" key="32">
    <source>
        <dbReference type="HAMAP-Rule" id="MF_04083"/>
    </source>
</evidence>
<feature type="disulfide bond" evidence="32">
    <location>
        <begin position="593"/>
        <end position="599"/>
    </location>
</feature>
<feature type="short sequence motif" description="YXXL motif; contains endocytosis signal" evidence="32">
    <location>
        <begin position="707"/>
        <end position="710"/>
    </location>
</feature>
<evidence type="ECO:0000259" key="36">
    <source>
        <dbReference type="Pfam" id="PF00517"/>
    </source>
</evidence>
<dbReference type="GO" id="GO:0055036">
    <property type="term" value="C:virion membrane"/>
    <property type="evidence" value="ECO:0007669"/>
    <property type="project" value="UniProtKB-SubCell"/>
</dbReference>
<evidence type="ECO:0000256" key="20">
    <source>
        <dbReference type="ARBA" id="ARBA00022879"/>
    </source>
</evidence>
<dbReference type="GO" id="GO:0020002">
    <property type="term" value="C:host cell plasma membrane"/>
    <property type="evidence" value="ECO:0007669"/>
    <property type="project" value="UniProtKB-SubCell"/>
</dbReference>
<feature type="domain" description="Human immunodeficiency virus 1 envelope glycoprotein Gp120" evidence="35">
    <location>
        <begin position="37"/>
        <end position="142"/>
    </location>
</feature>